<dbReference type="InterPro" id="IPR002575">
    <property type="entry name" value="Aminoglycoside_PTrfase"/>
</dbReference>
<evidence type="ECO:0000256" key="5">
    <source>
        <dbReference type="ARBA" id="ARBA00022840"/>
    </source>
</evidence>
<feature type="domain" description="Aminoglycoside phosphotransferase" evidence="6">
    <location>
        <begin position="62"/>
        <end position="252"/>
    </location>
</feature>
<reference evidence="7 8" key="1">
    <citation type="submission" date="2017-05" db="EMBL/GenBank/DDBJ databases">
        <authorList>
            <person name="Song R."/>
            <person name="Chenine A.L."/>
            <person name="Ruprecht R.M."/>
        </authorList>
    </citation>
    <scope>NUCLEOTIDE SEQUENCE [LARGE SCALE GENOMIC DNA]</scope>
    <source>
        <strain evidence="7 8">CECT 8899</strain>
    </source>
</reference>
<evidence type="ECO:0000256" key="2">
    <source>
        <dbReference type="ARBA" id="ARBA00022679"/>
    </source>
</evidence>
<evidence type="ECO:0000259" key="6">
    <source>
        <dbReference type="Pfam" id="PF01636"/>
    </source>
</evidence>
<dbReference type="GO" id="GO:0016301">
    <property type="term" value="F:kinase activity"/>
    <property type="evidence" value="ECO:0007669"/>
    <property type="project" value="UniProtKB-KW"/>
</dbReference>
<keyword evidence="8" id="KW-1185">Reference proteome</keyword>
<dbReference type="RefSeq" id="WP_093994309.1">
    <property type="nucleotide sequence ID" value="NZ_FXZK01000019.1"/>
</dbReference>
<dbReference type="Proteomes" id="UP000201613">
    <property type="component" value="Unassembled WGS sequence"/>
</dbReference>
<proteinExistence type="inferred from homology"/>
<evidence type="ECO:0000313" key="7">
    <source>
        <dbReference type="EMBL" id="SMY10149.1"/>
    </source>
</evidence>
<dbReference type="SUPFAM" id="SSF56112">
    <property type="entry name" value="Protein kinase-like (PK-like)"/>
    <property type="match status" value="1"/>
</dbReference>
<dbReference type="AlphaFoldDB" id="A0A238LKD3"/>
<evidence type="ECO:0000256" key="4">
    <source>
        <dbReference type="ARBA" id="ARBA00022777"/>
    </source>
</evidence>
<dbReference type="PANTHER" id="PTHR34273">
    <property type="entry name" value="METHYLTHIORIBOSE KINASE"/>
    <property type="match status" value="1"/>
</dbReference>
<dbReference type="Pfam" id="PF01636">
    <property type="entry name" value="APH"/>
    <property type="match status" value="1"/>
</dbReference>
<keyword evidence="4 7" id="KW-0418">Kinase</keyword>
<dbReference type="InterPro" id="IPR011009">
    <property type="entry name" value="Kinase-like_dom_sf"/>
</dbReference>
<sequence length="334" mass="36986">MTADFESRCQALVVELGLGNADDIQSIEPLTGGVASDIGKVVLADKAICIKFALPKLKVAQDWRAPVHRNTAEYHWLRTAVQIAPNMAPKLYGRSKTQHGFAMEFLDGKDVYLWKNALLQGQQPRGEAARVADVLGQIHATSARPEFDRSPFQNRDDFDDLRIDPYLRFTATRHPQVARQIMAVADAIYANDTVLVHGDVSPKNIMIRGDAPIILDAECATMGDPSFDVAFCLNHLVLKAFHLAQMRTALRAELVGFWATYAPHIHWQGLGDLDRDVATLLPMLMLARVDGKSPVEYLDATTADHVRTVALRLIATPPKTLDGVIDHIFQTFEG</sequence>
<dbReference type="Gene3D" id="3.30.200.20">
    <property type="entry name" value="Phosphorylase Kinase, domain 1"/>
    <property type="match status" value="1"/>
</dbReference>
<organism evidence="7 8">
    <name type="scientific">Flavimaricola marinus</name>
    <dbReference type="NCBI Taxonomy" id="1819565"/>
    <lineage>
        <taxon>Bacteria</taxon>
        <taxon>Pseudomonadati</taxon>
        <taxon>Pseudomonadota</taxon>
        <taxon>Alphaproteobacteria</taxon>
        <taxon>Rhodobacterales</taxon>
        <taxon>Paracoccaceae</taxon>
        <taxon>Flavimaricola</taxon>
    </lineage>
</organism>
<dbReference type="EMBL" id="FXZK01000019">
    <property type="protein sequence ID" value="SMY10149.1"/>
    <property type="molecule type" value="Genomic_DNA"/>
</dbReference>
<keyword evidence="5" id="KW-0067">ATP-binding</keyword>
<protein>
    <submittedName>
        <fullName evidence="7">Methylthioribose kinase</fullName>
    </submittedName>
</protein>
<dbReference type="PANTHER" id="PTHR34273:SF2">
    <property type="entry name" value="METHYLTHIORIBOSE KINASE"/>
    <property type="match status" value="1"/>
</dbReference>
<evidence type="ECO:0000256" key="1">
    <source>
        <dbReference type="ARBA" id="ARBA00010165"/>
    </source>
</evidence>
<gene>
    <name evidence="7" type="ORF">LOM8899_04324</name>
</gene>
<keyword evidence="2" id="KW-0808">Transferase</keyword>
<accession>A0A238LKD3</accession>
<name>A0A238LKD3_9RHOB</name>
<comment type="similarity">
    <text evidence="1">Belongs to the methylthioribose kinase family.</text>
</comment>
<dbReference type="Gene3D" id="3.90.1200.10">
    <property type="match status" value="1"/>
</dbReference>
<evidence type="ECO:0000313" key="8">
    <source>
        <dbReference type="Proteomes" id="UP000201613"/>
    </source>
</evidence>
<evidence type="ECO:0000256" key="3">
    <source>
        <dbReference type="ARBA" id="ARBA00022741"/>
    </source>
</evidence>
<dbReference type="GO" id="GO:0005524">
    <property type="term" value="F:ATP binding"/>
    <property type="evidence" value="ECO:0007669"/>
    <property type="project" value="UniProtKB-KW"/>
</dbReference>
<dbReference type="OrthoDB" id="7326703at2"/>
<keyword evidence="3" id="KW-0547">Nucleotide-binding</keyword>